<evidence type="ECO:0000256" key="2">
    <source>
        <dbReference type="ARBA" id="ARBA00022737"/>
    </source>
</evidence>
<reference evidence="5 6" key="1">
    <citation type="submission" date="2020-05" db="EMBL/GenBank/DDBJ databases">
        <title>MicrobeNet Type strains.</title>
        <authorList>
            <person name="Nicholson A.C."/>
        </authorList>
    </citation>
    <scope>NUCLEOTIDE SEQUENCE [LARGE SCALE GENOMIC DNA]</scope>
    <source>
        <strain evidence="5 6">JCM 3224</strain>
    </source>
</reference>
<protein>
    <recommendedName>
        <fullName evidence="4">Novel STAND NTPase 1 domain-containing protein</fullName>
    </recommendedName>
</protein>
<organism evidence="5 6">
    <name type="scientific">Nocardia uniformis</name>
    <dbReference type="NCBI Taxonomy" id="53432"/>
    <lineage>
        <taxon>Bacteria</taxon>
        <taxon>Bacillati</taxon>
        <taxon>Actinomycetota</taxon>
        <taxon>Actinomycetes</taxon>
        <taxon>Mycobacteriales</taxon>
        <taxon>Nocardiaceae</taxon>
        <taxon>Nocardia</taxon>
    </lineage>
</organism>
<dbReference type="RefSeq" id="WP_067527240.1">
    <property type="nucleotide sequence ID" value="NZ_JABELX010000006.1"/>
</dbReference>
<dbReference type="SUPFAM" id="SSF52540">
    <property type="entry name" value="P-loop containing nucleoside triphosphate hydrolases"/>
    <property type="match status" value="1"/>
</dbReference>
<gene>
    <name evidence="5" type="ORF">HLB23_19290</name>
</gene>
<dbReference type="PROSITE" id="PS00678">
    <property type="entry name" value="WD_REPEATS_1"/>
    <property type="match status" value="1"/>
</dbReference>
<evidence type="ECO:0000256" key="1">
    <source>
        <dbReference type="ARBA" id="ARBA00022574"/>
    </source>
</evidence>
<dbReference type="Proteomes" id="UP000586827">
    <property type="component" value="Unassembled WGS sequence"/>
</dbReference>
<feature type="repeat" description="WD" evidence="3">
    <location>
        <begin position="695"/>
        <end position="735"/>
    </location>
</feature>
<comment type="caution">
    <text evidence="5">The sequence shown here is derived from an EMBL/GenBank/DDBJ whole genome shotgun (WGS) entry which is preliminary data.</text>
</comment>
<evidence type="ECO:0000259" key="4">
    <source>
        <dbReference type="Pfam" id="PF20703"/>
    </source>
</evidence>
<keyword evidence="1 3" id="KW-0853">WD repeat</keyword>
<dbReference type="Pfam" id="PF00400">
    <property type="entry name" value="WD40"/>
    <property type="match status" value="3"/>
</dbReference>
<keyword evidence="6" id="KW-1185">Reference proteome</keyword>
<evidence type="ECO:0000313" key="6">
    <source>
        <dbReference type="Proteomes" id="UP000586827"/>
    </source>
</evidence>
<dbReference type="InterPro" id="IPR011044">
    <property type="entry name" value="Quino_amine_DH_bsu"/>
</dbReference>
<feature type="repeat" description="WD" evidence="3">
    <location>
        <begin position="1230"/>
        <end position="1271"/>
    </location>
</feature>
<evidence type="ECO:0000313" key="5">
    <source>
        <dbReference type="EMBL" id="NNH71974.1"/>
    </source>
</evidence>
<keyword evidence="2" id="KW-0677">Repeat</keyword>
<dbReference type="InterPro" id="IPR049052">
    <property type="entry name" value="nSTAND1"/>
</dbReference>
<dbReference type="SUPFAM" id="SSF82171">
    <property type="entry name" value="DPP6 N-terminal domain-like"/>
    <property type="match status" value="1"/>
</dbReference>
<dbReference type="SUPFAM" id="SSF101908">
    <property type="entry name" value="Putative isomerase YbhE"/>
    <property type="match status" value="1"/>
</dbReference>
<dbReference type="InterPro" id="IPR019775">
    <property type="entry name" value="WD40_repeat_CS"/>
</dbReference>
<feature type="domain" description="Novel STAND NTPase 1" evidence="4">
    <location>
        <begin position="126"/>
        <end position="525"/>
    </location>
</feature>
<feature type="repeat" description="WD" evidence="3">
    <location>
        <begin position="997"/>
        <end position="1038"/>
    </location>
</feature>
<proteinExistence type="predicted"/>
<dbReference type="InterPro" id="IPR027417">
    <property type="entry name" value="P-loop_NTPase"/>
</dbReference>
<dbReference type="InterPro" id="IPR015943">
    <property type="entry name" value="WD40/YVTN_repeat-like_dom_sf"/>
</dbReference>
<dbReference type="SMART" id="SM00320">
    <property type="entry name" value="WD40"/>
    <property type="match status" value="9"/>
</dbReference>
<dbReference type="PROSITE" id="PS50294">
    <property type="entry name" value="WD_REPEATS_REGION"/>
    <property type="match status" value="1"/>
</dbReference>
<dbReference type="PANTHER" id="PTHR22847">
    <property type="entry name" value="WD40 REPEAT PROTEIN"/>
    <property type="match status" value="1"/>
</dbReference>
<accession>A0A849C056</accession>
<dbReference type="SUPFAM" id="SSF50969">
    <property type="entry name" value="YVTN repeat-like/Quinoprotein amine dehydrogenase"/>
    <property type="match status" value="1"/>
</dbReference>
<dbReference type="Gene3D" id="2.130.10.10">
    <property type="entry name" value="YVTN repeat-like/Quinoprotein amine dehydrogenase"/>
    <property type="match status" value="4"/>
</dbReference>
<sequence>MTGEATEGDQEIRSPRTLFAQRFAELYEAAGNPTLRRVAAAAETRMRAASGNRAGGASAQRISDWKAGRNVPARFESLLPVVLTLIDMARKDGTPLPRTVTEPKQWQRLWQAATTWNPEEDESACPYLGLTSYRGENRDLFFGRAHATTELTDLVREATGIVALVGASGAGKSSLLAAGLHPALADWEVISLTPGPRPLATLLLAAAPAAESAADHVGHPVDESISDEQAAHDEAGRGNPAPHPERPRRLIVLDQFEELFTICENEGESVEDFLDVLDGCASRAVDPIAVVIAVRADFYAHCLNHPVLQEALEHRSFLLGPMRMDELAQAITGPARAAGLELEPGLEELVITELCGVGDRRHSRSYDPGALPLLSHVMAATWQQREGRKLTVDGYRKAGGVVGSVAETAEHAWNELTEPQQRAAKDILLGLVAVSQDSHDTRRPAERTELLRRATAPEDATAALELLSRTRLITLEADAVNLTHEIVLGAWPRLHGWIDEDRVGYLVRQRLESDAAEWAAQDRDSSLLYRGTRLQNAADNAEPPPVGDLAREFLTASTRAREHTRRRATRTKAALAVLGVVLLVLGFAAYTQNEIAQQQRDDKNFAAILEEADRMRAADPSLAAQLYLVAQRLRPDDADVRIRLLQTQDLPLASTSLNDSVWQMAYRTGEVLATINTKNELRLWNIRDPQQPQQLGNAINTVASVDFHRDGTLMMTSSDTDIRLWDVSSPATPREISRLPGLTDEAGAITGSFVGDSRTLVTLTPAGFTLWDVSNPATPVPGPLHRVHDEPPKQGQHRAMGSIRVSANGNLLAIGSDRDGDSLTESIQLWDITNRAAPIKTVDRLSMAEAHFRDLAFNPAGTVLAVGRNRAARFTSDDKDASVELWDLTDPARPRQLGTPLAGGGDVVISLAFTPDGSTLAVASDSGIALWNVTDPTNSTLITDQLSVRAGTCRSRVAAYPCTRRAQGLHFTQDGRTLLAHGSSGELLAWSVPPSVLPAHVEQVIAYEFDSSGDRMVTLSIAGRIAVWDIRDRRRPQPIGEYRMPPNLYSMALSPDGRTLLVTTYKPAETQVLDLADPADIRSVAGWPQPPRDAGSPYFSRDWRLAAITTDDKVELWDLTDRVDPTMLSTLTMRTAFAWVADISPDNKTLTVLQRINPGDNDELVVTRWDISDPARPVELADLLRQADAGVTADVHITPDQRTMVVVVNEKLRSWDISDARRPRPLGDAFAAHTLMVNSVGFTDDGRTMLTSSTDGTVQLWDFTDPAQPHRMGGPLVEPGKSGRTVVLHPDGRSAIGSDSNSGLRMWDLDVQRAVDRICAVTGGGWSEELWQRYLPAGIGYNPPCD</sequence>
<name>A0A849C056_9NOCA</name>
<dbReference type="PROSITE" id="PS50082">
    <property type="entry name" value="WD_REPEATS_2"/>
    <property type="match status" value="3"/>
</dbReference>
<evidence type="ECO:0000256" key="3">
    <source>
        <dbReference type="PROSITE-ProRule" id="PRU00221"/>
    </source>
</evidence>
<dbReference type="EMBL" id="JABELX010000006">
    <property type="protein sequence ID" value="NNH71974.1"/>
    <property type="molecule type" value="Genomic_DNA"/>
</dbReference>
<dbReference type="Pfam" id="PF20703">
    <property type="entry name" value="nSTAND1"/>
    <property type="match status" value="1"/>
</dbReference>
<dbReference type="InterPro" id="IPR001680">
    <property type="entry name" value="WD40_rpt"/>
</dbReference>
<dbReference type="PANTHER" id="PTHR22847:SF637">
    <property type="entry name" value="WD REPEAT DOMAIN 5B"/>
    <property type="match status" value="1"/>
</dbReference>